<evidence type="ECO:0000313" key="2">
    <source>
        <dbReference type="Proteomes" id="UP000515129"/>
    </source>
</evidence>
<reference evidence="3" key="1">
    <citation type="submission" date="2025-08" db="UniProtKB">
        <authorList>
            <consortium name="RefSeq"/>
        </authorList>
    </citation>
    <scope>IDENTIFICATION</scope>
    <source>
        <strain evidence="3">Wakin</strain>
        <tissue evidence="3">Muscle</tissue>
    </source>
</reference>
<dbReference type="InterPro" id="IPR001251">
    <property type="entry name" value="CRAL-TRIO_dom"/>
</dbReference>
<protein>
    <submittedName>
        <fullName evidence="3">Ganglioside-induced differentiation-associated protein 2-like</fullName>
    </submittedName>
</protein>
<accession>A0A6P6Q3C9</accession>
<sequence length="79" mass="8912">MESSISVNQMVLFVIHVRSLLGSSQTFSVSGLKEKVHHIENLQQLFTCILPEQIDIPPFVLEYDTRVNSPYYTAQSSGL</sequence>
<dbReference type="KEGG" id="caua:113108564"/>
<name>A0A6P6Q3C9_CARAU</name>
<dbReference type="Gene3D" id="3.40.525.10">
    <property type="entry name" value="CRAL-TRIO lipid binding domain"/>
    <property type="match status" value="1"/>
</dbReference>
<gene>
    <name evidence="3" type="primary">LOC113108564</name>
</gene>
<feature type="domain" description="CRAL-TRIO" evidence="1">
    <location>
        <begin position="24"/>
        <end position="65"/>
    </location>
</feature>
<dbReference type="InterPro" id="IPR036865">
    <property type="entry name" value="CRAL-TRIO_dom_sf"/>
</dbReference>
<dbReference type="GeneID" id="113108564"/>
<dbReference type="AlphaFoldDB" id="A0A6P6Q3C9"/>
<dbReference type="Pfam" id="PF13716">
    <property type="entry name" value="CRAL_TRIO_2"/>
    <property type="match status" value="1"/>
</dbReference>
<evidence type="ECO:0000313" key="3">
    <source>
        <dbReference type="RefSeq" id="XP_026127552.1"/>
    </source>
</evidence>
<dbReference type="Proteomes" id="UP000515129">
    <property type="component" value="Chromosome 9"/>
</dbReference>
<dbReference type="RefSeq" id="XP_026127552.1">
    <property type="nucleotide sequence ID" value="XM_026271767.1"/>
</dbReference>
<organism evidence="2 3">
    <name type="scientific">Carassius auratus</name>
    <name type="common">Goldfish</name>
    <dbReference type="NCBI Taxonomy" id="7957"/>
    <lineage>
        <taxon>Eukaryota</taxon>
        <taxon>Metazoa</taxon>
        <taxon>Chordata</taxon>
        <taxon>Craniata</taxon>
        <taxon>Vertebrata</taxon>
        <taxon>Euteleostomi</taxon>
        <taxon>Actinopterygii</taxon>
        <taxon>Neopterygii</taxon>
        <taxon>Teleostei</taxon>
        <taxon>Ostariophysi</taxon>
        <taxon>Cypriniformes</taxon>
        <taxon>Cyprinidae</taxon>
        <taxon>Cyprininae</taxon>
        <taxon>Carassius</taxon>
    </lineage>
</organism>
<keyword evidence="2" id="KW-1185">Reference proteome</keyword>
<dbReference type="OrthoDB" id="365077at2759"/>
<evidence type="ECO:0000259" key="1">
    <source>
        <dbReference type="Pfam" id="PF13716"/>
    </source>
</evidence>
<proteinExistence type="predicted"/>